<evidence type="ECO:0000313" key="1">
    <source>
        <dbReference type="Proteomes" id="UP000095280"/>
    </source>
</evidence>
<protein>
    <submittedName>
        <fullName evidence="2">Uncharacterized protein</fullName>
    </submittedName>
</protein>
<dbReference type="Proteomes" id="UP000095280">
    <property type="component" value="Unplaced"/>
</dbReference>
<dbReference type="WBParaSite" id="maker-uti_cns_0004501-snap-gene-0.9-mRNA-1">
    <property type="protein sequence ID" value="maker-uti_cns_0004501-snap-gene-0.9-mRNA-1"/>
    <property type="gene ID" value="maker-uti_cns_0004501-snap-gene-0.9"/>
</dbReference>
<reference evidence="2" key="1">
    <citation type="submission" date="2016-11" db="UniProtKB">
        <authorList>
            <consortium name="WormBaseParasite"/>
        </authorList>
    </citation>
    <scope>IDENTIFICATION</scope>
</reference>
<keyword evidence="1" id="KW-1185">Reference proteome</keyword>
<name>A0A1I8H533_9PLAT</name>
<accession>A0A1I8H533</accession>
<organism evidence="1 2">
    <name type="scientific">Macrostomum lignano</name>
    <dbReference type="NCBI Taxonomy" id="282301"/>
    <lineage>
        <taxon>Eukaryota</taxon>
        <taxon>Metazoa</taxon>
        <taxon>Spiralia</taxon>
        <taxon>Lophotrochozoa</taxon>
        <taxon>Platyhelminthes</taxon>
        <taxon>Rhabditophora</taxon>
        <taxon>Macrostomorpha</taxon>
        <taxon>Macrostomida</taxon>
        <taxon>Macrostomidae</taxon>
        <taxon>Macrostomum</taxon>
    </lineage>
</organism>
<evidence type="ECO:0000313" key="2">
    <source>
        <dbReference type="WBParaSite" id="maker-uti_cns_0004501-snap-gene-0.9-mRNA-1"/>
    </source>
</evidence>
<sequence>MTPGSTSA</sequence>
<proteinExistence type="predicted"/>